<keyword evidence="3" id="KW-0998">Cell outer membrane</keyword>
<dbReference type="Proteomes" id="UP001597205">
    <property type="component" value="Unassembled WGS sequence"/>
</dbReference>
<dbReference type="Pfam" id="PF13715">
    <property type="entry name" value="CarbopepD_reg_2"/>
    <property type="match status" value="1"/>
</dbReference>
<sequence>MKQRLLSMFLLCTMLIGVVHAQNRQVSGKVTSASDGSPIAGATVNVVNNNTATQTDESGNYSISVPTNGQLQFRYIGFESQTITVGSQTTINVQLVGGDNSLEEVVVTGAYGIRENTRASSTSSQTLTAEKVNVTRQPNLNNSLAGQVSGLQVRSQSAAALGRQTEVRLRGASGFSAGQGAIYVVNGTIVPNSDDLNMDDIASVTVLQGPAASAQFGSQGANGAVVITLKNAYKGDYLGVDVNVGANFDKAYIMPNYQNSYAGGSSQAMSQYVWQPNHPEEWKALDGKYYHDYSDDASWGPRMVGQEYIPWYAWYGGHDRSYKTASLTPQPDNARDYFETGVVLNNGIAISKGGDNYSTRFSYNNQNVNGLIPTSGLDRHLLNFTGELDLNDKFSVGANINYVYQNLKGEIDDAYSNQSTGSFSQWFHRDLDINILEELRGLTTPDGIYASWNKANPTAYNPANERGFYAANYWYNPYTYYDLINRYNQRDRLFGHVFARYQIYSDLSIQATYRKQQNTTFWETKYSSDLNKSGLQTTGNNALAKGYYGTGNTYSNRRNIEFLLNYKKEIEDFSIDANIVADFYRSKNNENSGNTVDGLTVDNLYTLSNSVSQANQYNWREQEAYNALMFRSTFGYKNFLFANVTLRNDWFSTLPKDENSVLSKSFGASFVFSDLIKESTPWLSYGKLRFAWGEIPKALGVNSTSFGAYRYPGAEYGVGQFKWNGNSLTSTPDIIVDPSIRGSVVTQKDLGLELRFLRDRIGAEVTYWDGNEIGFPQSITINGATGYSTLLTNVGEINKKGVEFRVLGVPVRTQDLDWTISATYSNLIKNDIKEISQKYDIQRLNVAGVWGSTMPYMVHQEGMRWGQIFGNGIKRNDQGVPILNDDGLYENDPAIFFGSVLPKHTGGVQNTFRYKDFTLAANIDWSIGGKFVSLSNMFGSYSGLTARTATTNDKGNPIRDDVNDGGGVRVDGVDKDNNPVTHYVGAQDYYHWLNDNKTYDDFIYDLTFVKLRAVSLGYNIPVKKLGWSKVLRTASVSVVANNPLLLYAKTKDFDPSEVSAIQGETGQLPGTRGFGFNLRFGF</sequence>
<accession>A0ABW3RIP5</accession>
<feature type="signal peptide" evidence="4">
    <location>
        <begin position="1"/>
        <end position="21"/>
    </location>
</feature>
<dbReference type="InterPro" id="IPR023996">
    <property type="entry name" value="TonB-dep_OMP_SusC/RagA"/>
</dbReference>
<dbReference type="Gene3D" id="2.170.130.10">
    <property type="entry name" value="TonB-dependent receptor, plug domain"/>
    <property type="match status" value="1"/>
</dbReference>
<reference evidence="6" key="1">
    <citation type="journal article" date="2019" name="Int. J. Syst. Evol. Microbiol.">
        <title>The Global Catalogue of Microorganisms (GCM) 10K type strain sequencing project: providing services to taxonomists for standard genome sequencing and annotation.</title>
        <authorList>
            <consortium name="The Broad Institute Genomics Platform"/>
            <consortium name="The Broad Institute Genome Sequencing Center for Infectious Disease"/>
            <person name="Wu L."/>
            <person name="Ma J."/>
        </authorList>
    </citation>
    <scope>NUCLEOTIDE SEQUENCE [LARGE SCALE GENOMIC DNA]</scope>
    <source>
        <strain evidence="6">CCUG 52468</strain>
    </source>
</reference>
<comment type="caution">
    <text evidence="5">The sequence shown here is derived from an EMBL/GenBank/DDBJ whole genome shotgun (WGS) entry which is preliminary data.</text>
</comment>
<dbReference type="RefSeq" id="WP_380895013.1">
    <property type="nucleotide sequence ID" value="NZ_JBHTKY010000005.1"/>
</dbReference>
<evidence type="ECO:0000256" key="2">
    <source>
        <dbReference type="ARBA" id="ARBA00023136"/>
    </source>
</evidence>
<comment type="subcellular location">
    <subcellularLocation>
        <location evidence="1">Cell outer membrane</location>
    </subcellularLocation>
</comment>
<feature type="chain" id="PRO_5045418768" evidence="4">
    <location>
        <begin position="22"/>
        <end position="1082"/>
    </location>
</feature>
<evidence type="ECO:0000256" key="1">
    <source>
        <dbReference type="ARBA" id="ARBA00004442"/>
    </source>
</evidence>
<dbReference type="NCBIfam" id="TIGR04056">
    <property type="entry name" value="OMP_RagA_SusC"/>
    <property type="match status" value="1"/>
</dbReference>
<evidence type="ECO:0000313" key="5">
    <source>
        <dbReference type="EMBL" id="MFD1165054.1"/>
    </source>
</evidence>
<dbReference type="Gene3D" id="2.60.40.1120">
    <property type="entry name" value="Carboxypeptidase-like, regulatory domain"/>
    <property type="match status" value="1"/>
</dbReference>
<keyword evidence="2" id="KW-0472">Membrane</keyword>
<dbReference type="SUPFAM" id="SSF56935">
    <property type="entry name" value="Porins"/>
    <property type="match status" value="1"/>
</dbReference>
<organism evidence="5 6">
    <name type="scientific">Sphingobacterium daejeonense</name>
    <dbReference type="NCBI Taxonomy" id="371142"/>
    <lineage>
        <taxon>Bacteria</taxon>
        <taxon>Pseudomonadati</taxon>
        <taxon>Bacteroidota</taxon>
        <taxon>Sphingobacteriia</taxon>
        <taxon>Sphingobacteriales</taxon>
        <taxon>Sphingobacteriaceae</taxon>
        <taxon>Sphingobacterium</taxon>
    </lineage>
</organism>
<name>A0ABW3RIP5_9SPHI</name>
<proteinExistence type="predicted"/>
<keyword evidence="4" id="KW-0732">Signal</keyword>
<dbReference type="InterPro" id="IPR037066">
    <property type="entry name" value="Plug_dom_sf"/>
</dbReference>
<gene>
    <name evidence="5" type="ORF">ACFQ2C_05475</name>
</gene>
<dbReference type="Gene3D" id="2.40.170.20">
    <property type="entry name" value="TonB-dependent receptor, beta-barrel domain"/>
    <property type="match status" value="1"/>
</dbReference>
<dbReference type="SUPFAM" id="SSF49464">
    <property type="entry name" value="Carboxypeptidase regulatory domain-like"/>
    <property type="match status" value="1"/>
</dbReference>
<evidence type="ECO:0000256" key="3">
    <source>
        <dbReference type="ARBA" id="ARBA00023237"/>
    </source>
</evidence>
<dbReference type="EMBL" id="JBHTKY010000005">
    <property type="protein sequence ID" value="MFD1165054.1"/>
    <property type="molecule type" value="Genomic_DNA"/>
</dbReference>
<dbReference type="InterPro" id="IPR036942">
    <property type="entry name" value="Beta-barrel_TonB_sf"/>
</dbReference>
<protein>
    <submittedName>
        <fullName evidence="5">SusC/RagA family TonB-linked outer membrane protein</fullName>
    </submittedName>
</protein>
<evidence type="ECO:0000313" key="6">
    <source>
        <dbReference type="Proteomes" id="UP001597205"/>
    </source>
</evidence>
<dbReference type="InterPro" id="IPR008969">
    <property type="entry name" value="CarboxyPept-like_regulatory"/>
</dbReference>
<keyword evidence="6" id="KW-1185">Reference proteome</keyword>
<evidence type="ECO:0000256" key="4">
    <source>
        <dbReference type="SAM" id="SignalP"/>
    </source>
</evidence>